<dbReference type="Pfam" id="PF12833">
    <property type="entry name" value="HTH_18"/>
    <property type="match status" value="1"/>
</dbReference>
<evidence type="ECO:0000259" key="4">
    <source>
        <dbReference type="PROSITE" id="PS01124"/>
    </source>
</evidence>
<feature type="domain" description="HTH araC/xylS-type" evidence="4">
    <location>
        <begin position="232"/>
        <end position="333"/>
    </location>
</feature>
<name>A0A5E7VCY6_PSEFL</name>
<keyword evidence="3" id="KW-0804">Transcription</keyword>
<evidence type="ECO:0000313" key="6">
    <source>
        <dbReference type="Proteomes" id="UP000381378"/>
    </source>
</evidence>
<dbReference type="GO" id="GO:0000976">
    <property type="term" value="F:transcription cis-regulatory region binding"/>
    <property type="evidence" value="ECO:0007669"/>
    <property type="project" value="TreeGrafter"/>
</dbReference>
<dbReference type="PANTHER" id="PTHR47894">
    <property type="entry name" value="HTH-TYPE TRANSCRIPTIONAL REGULATOR GADX"/>
    <property type="match status" value="1"/>
</dbReference>
<protein>
    <recommendedName>
        <fullName evidence="4">HTH araC/xylS-type domain-containing protein</fullName>
    </recommendedName>
</protein>
<dbReference type="RefSeq" id="WP_150787571.1">
    <property type="nucleotide sequence ID" value="NZ_CABVJF010000023.1"/>
</dbReference>
<dbReference type="Proteomes" id="UP000381378">
    <property type="component" value="Unassembled WGS sequence"/>
</dbReference>
<evidence type="ECO:0000256" key="2">
    <source>
        <dbReference type="ARBA" id="ARBA00023125"/>
    </source>
</evidence>
<dbReference type="Gene3D" id="1.10.10.60">
    <property type="entry name" value="Homeodomain-like"/>
    <property type="match status" value="1"/>
</dbReference>
<proteinExistence type="predicted"/>
<evidence type="ECO:0000313" key="5">
    <source>
        <dbReference type="EMBL" id="VVQ20753.1"/>
    </source>
</evidence>
<keyword evidence="2" id="KW-0238">DNA-binding</keyword>
<sequence length="333" mass="37214">MLQSPVTIPIAFVHGILSGVRARGQPCDAYLTDAGIASELLQQVNARVSVDQYVVLYQLLIQRLDDDFLGFFSRPLRRGSFALIARSGVSATTLEVAICRIARTFRLLQDDVVLETVHDGELTGLALRFTNPLFERPHFLHELLLRVSWRLLAWLVGGRLPAIRFDFAFRCPTYADSYAKVFPSPLQFDTDQSTLWFESTHLQAIVRRDEGALQAFLANAQAHVIAPRRSNDSISARVRCHLQKTQPVWSNLAATAEALHMATSTLQRHLASDGSSFQALKDELRRDSAIVRLTTSQVPLARLAYELGFADSAAFQRAFKNWTGSAPGTYRRS</sequence>
<dbReference type="InterPro" id="IPR032687">
    <property type="entry name" value="AraC-type_N"/>
</dbReference>
<dbReference type="GO" id="GO:0005829">
    <property type="term" value="C:cytosol"/>
    <property type="evidence" value="ECO:0007669"/>
    <property type="project" value="TreeGrafter"/>
</dbReference>
<evidence type="ECO:0000256" key="1">
    <source>
        <dbReference type="ARBA" id="ARBA00023015"/>
    </source>
</evidence>
<dbReference type="InterPro" id="IPR018060">
    <property type="entry name" value="HTH_AraC"/>
</dbReference>
<accession>A0A5E7VCY6</accession>
<keyword evidence="1" id="KW-0805">Transcription regulation</keyword>
<dbReference type="Pfam" id="PF12625">
    <property type="entry name" value="Arabinose_bd"/>
    <property type="match status" value="1"/>
</dbReference>
<dbReference type="SUPFAM" id="SSF46689">
    <property type="entry name" value="Homeodomain-like"/>
    <property type="match status" value="1"/>
</dbReference>
<dbReference type="OrthoDB" id="6816069at2"/>
<dbReference type="AlphaFoldDB" id="A0A5E7VCY6"/>
<gene>
    <name evidence="5" type="ORF">PS928_05054</name>
</gene>
<reference evidence="5 6" key="1">
    <citation type="submission" date="2019-09" db="EMBL/GenBank/DDBJ databases">
        <authorList>
            <person name="Chandra G."/>
            <person name="Truman W A."/>
        </authorList>
    </citation>
    <scope>NUCLEOTIDE SEQUENCE [LARGE SCALE GENOMIC DNA]</scope>
    <source>
        <strain evidence="5">PS928</strain>
    </source>
</reference>
<evidence type="ECO:0000256" key="3">
    <source>
        <dbReference type="ARBA" id="ARBA00023163"/>
    </source>
</evidence>
<dbReference type="PROSITE" id="PS01124">
    <property type="entry name" value="HTH_ARAC_FAMILY_2"/>
    <property type="match status" value="1"/>
</dbReference>
<dbReference type="PANTHER" id="PTHR47894:SF1">
    <property type="entry name" value="HTH-TYPE TRANSCRIPTIONAL REGULATOR VQSM"/>
    <property type="match status" value="1"/>
</dbReference>
<dbReference type="GO" id="GO:0003700">
    <property type="term" value="F:DNA-binding transcription factor activity"/>
    <property type="evidence" value="ECO:0007669"/>
    <property type="project" value="InterPro"/>
</dbReference>
<dbReference type="InterPro" id="IPR009057">
    <property type="entry name" value="Homeodomain-like_sf"/>
</dbReference>
<organism evidence="5 6">
    <name type="scientific">Pseudomonas fluorescens</name>
    <dbReference type="NCBI Taxonomy" id="294"/>
    <lineage>
        <taxon>Bacteria</taxon>
        <taxon>Pseudomonadati</taxon>
        <taxon>Pseudomonadota</taxon>
        <taxon>Gammaproteobacteria</taxon>
        <taxon>Pseudomonadales</taxon>
        <taxon>Pseudomonadaceae</taxon>
        <taxon>Pseudomonas</taxon>
    </lineage>
</organism>
<dbReference type="SMART" id="SM00342">
    <property type="entry name" value="HTH_ARAC"/>
    <property type="match status" value="1"/>
</dbReference>
<dbReference type="EMBL" id="CABVJF010000023">
    <property type="protein sequence ID" value="VVQ20753.1"/>
    <property type="molecule type" value="Genomic_DNA"/>
</dbReference>